<accession>A0A645A376</accession>
<comment type="caution">
    <text evidence="1">The sequence shown here is derived from an EMBL/GenBank/DDBJ whole genome shotgun (WGS) entry which is preliminary data.</text>
</comment>
<evidence type="ECO:0008006" key="2">
    <source>
        <dbReference type="Google" id="ProtNLM"/>
    </source>
</evidence>
<proteinExistence type="predicted"/>
<organism evidence="1">
    <name type="scientific">bioreactor metagenome</name>
    <dbReference type="NCBI Taxonomy" id="1076179"/>
    <lineage>
        <taxon>unclassified sequences</taxon>
        <taxon>metagenomes</taxon>
        <taxon>ecological metagenomes</taxon>
    </lineage>
</organism>
<name>A0A645A376_9ZZZZ</name>
<evidence type="ECO:0000313" key="1">
    <source>
        <dbReference type="EMBL" id="MPM47635.1"/>
    </source>
</evidence>
<sequence>MGYTYFLRKGLDSVNAEAASIFVAYNLKRLLGKLTVPKIIEKFSQLS</sequence>
<protein>
    <recommendedName>
        <fullName evidence="2">Transposase DDE domain-containing protein</fullName>
    </recommendedName>
</protein>
<dbReference type="EMBL" id="VSSQ01011754">
    <property type="protein sequence ID" value="MPM47635.1"/>
    <property type="molecule type" value="Genomic_DNA"/>
</dbReference>
<gene>
    <name evidence="1" type="ORF">SDC9_94346</name>
</gene>
<dbReference type="AlphaFoldDB" id="A0A645A376"/>
<reference evidence="1" key="1">
    <citation type="submission" date="2019-08" db="EMBL/GenBank/DDBJ databases">
        <authorList>
            <person name="Kucharzyk K."/>
            <person name="Murdoch R.W."/>
            <person name="Higgins S."/>
            <person name="Loffler F."/>
        </authorList>
    </citation>
    <scope>NUCLEOTIDE SEQUENCE</scope>
</reference>